<dbReference type="Ensembl" id="ENSCINT00000024225.1">
    <property type="protein sequence ID" value="ENSCINP00000023979.1"/>
    <property type="gene ID" value="ENSCING00000012968.1"/>
</dbReference>
<dbReference type="HOGENOM" id="CLU_1900892_0_0_1"/>
<feature type="region of interest" description="Disordered" evidence="1">
    <location>
        <begin position="113"/>
        <end position="134"/>
    </location>
</feature>
<reference evidence="2" key="2">
    <citation type="journal article" date="2008" name="Genome Biol.">
        <title>Improved genome assembly and evidence-based global gene model set for the chordate Ciona intestinalis: new insight into intron and operon populations.</title>
        <authorList>
            <person name="Satou Y."/>
            <person name="Mineta K."/>
            <person name="Ogasawara M."/>
            <person name="Sasakura Y."/>
            <person name="Shoguchi E."/>
            <person name="Ueno K."/>
            <person name="Yamada L."/>
            <person name="Matsumoto J."/>
            <person name="Wasserscheid J."/>
            <person name="Dewar K."/>
            <person name="Wiley G.B."/>
            <person name="Macmil S.L."/>
            <person name="Roe B.A."/>
            <person name="Zeller R.W."/>
            <person name="Hastings K.E."/>
            <person name="Lemaire P."/>
            <person name="Lindquist E."/>
            <person name="Endo T."/>
            <person name="Hotta K."/>
            <person name="Inaba K."/>
        </authorList>
    </citation>
    <scope>NUCLEOTIDE SEQUENCE [LARGE SCALE GENOMIC DNA]</scope>
    <source>
        <strain evidence="2">wild type</strain>
    </source>
</reference>
<protein>
    <submittedName>
        <fullName evidence="2">Uncharacterized protein</fullName>
    </submittedName>
</protein>
<proteinExistence type="predicted"/>
<reference evidence="3" key="1">
    <citation type="journal article" date="2002" name="Science">
        <title>The draft genome of Ciona intestinalis: insights into chordate and vertebrate origins.</title>
        <authorList>
            <person name="Dehal P."/>
            <person name="Satou Y."/>
            <person name="Campbell R.K."/>
            <person name="Chapman J."/>
            <person name="Degnan B."/>
            <person name="De Tomaso A."/>
            <person name="Davidson B."/>
            <person name="Di Gregorio A."/>
            <person name="Gelpke M."/>
            <person name="Goodstein D.M."/>
            <person name="Harafuji N."/>
            <person name="Hastings K.E."/>
            <person name="Ho I."/>
            <person name="Hotta K."/>
            <person name="Huang W."/>
            <person name="Kawashima T."/>
            <person name="Lemaire P."/>
            <person name="Martinez D."/>
            <person name="Meinertzhagen I.A."/>
            <person name="Necula S."/>
            <person name="Nonaka M."/>
            <person name="Putnam N."/>
            <person name="Rash S."/>
            <person name="Saiga H."/>
            <person name="Satake M."/>
            <person name="Terry A."/>
            <person name="Yamada L."/>
            <person name="Wang H.G."/>
            <person name="Awazu S."/>
            <person name="Azumi K."/>
            <person name="Boore J."/>
            <person name="Branno M."/>
            <person name="Chin-Bow S."/>
            <person name="DeSantis R."/>
            <person name="Doyle S."/>
            <person name="Francino P."/>
            <person name="Keys D.N."/>
            <person name="Haga S."/>
            <person name="Hayashi H."/>
            <person name="Hino K."/>
            <person name="Imai K.S."/>
            <person name="Inaba K."/>
            <person name="Kano S."/>
            <person name="Kobayashi K."/>
            <person name="Kobayashi M."/>
            <person name="Lee B.I."/>
            <person name="Makabe K.W."/>
            <person name="Manohar C."/>
            <person name="Matassi G."/>
            <person name="Medina M."/>
            <person name="Mochizuki Y."/>
            <person name="Mount S."/>
            <person name="Morishita T."/>
            <person name="Miura S."/>
            <person name="Nakayama A."/>
            <person name="Nishizaka S."/>
            <person name="Nomoto H."/>
            <person name="Ohta F."/>
            <person name="Oishi K."/>
            <person name="Rigoutsos I."/>
            <person name="Sano M."/>
            <person name="Sasaki A."/>
            <person name="Sasakura Y."/>
            <person name="Shoguchi E."/>
            <person name="Shin-i T."/>
            <person name="Spagnuolo A."/>
            <person name="Stainier D."/>
            <person name="Suzuki M.M."/>
            <person name="Tassy O."/>
            <person name="Takatori N."/>
            <person name="Tokuoka M."/>
            <person name="Yagi K."/>
            <person name="Yoshizaki F."/>
            <person name="Wada S."/>
            <person name="Zhang C."/>
            <person name="Hyatt P.D."/>
            <person name="Larimer F."/>
            <person name="Detter C."/>
            <person name="Doggett N."/>
            <person name="Glavina T."/>
            <person name="Hawkins T."/>
            <person name="Richardson P."/>
            <person name="Lucas S."/>
            <person name="Kohara Y."/>
            <person name="Levine M."/>
            <person name="Satoh N."/>
            <person name="Rokhsar D.S."/>
        </authorList>
    </citation>
    <scope>NUCLEOTIDE SEQUENCE [LARGE SCALE GENOMIC DNA]</scope>
</reference>
<keyword evidence="3" id="KW-1185">Reference proteome</keyword>
<evidence type="ECO:0000256" key="1">
    <source>
        <dbReference type="SAM" id="MobiDB-lite"/>
    </source>
</evidence>
<name>F6RBJ5_CIOIN</name>
<reference evidence="2" key="4">
    <citation type="submission" date="2025-09" db="UniProtKB">
        <authorList>
            <consortium name="Ensembl"/>
        </authorList>
    </citation>
    <scope>IDENTIFICATION</scope>
</reference>
<evidence type="ECO:0000313" key="3">
    <source>
        <dbReference type="Proteomes" id="UP000008144"/>
    </source>
</evidence>
<organism evidence="2 3">
    <name type="scientific">Ciona intestinalis</name>
    <name type="common">Transparent sea squirt</name>
    <name type="synonym">Ascidia intestinalis</name>
    <dbReference type="NCBI Taxonomy" id="7719"/>
    <lineage>
        <taxon>Eukaryota</taxon>
        <taxon>Metazoa</taxon>
        <taxon>Chordata</taxon>
        <taxon>Tunicata</taxon>
        <taxon>Ascidiacea</taxon>
        <taxon>Phlebobranchia</taxon>
        <taxon>Cionidae</taxon>
        <taxon>Ciona</taxon>
    </lineage>
</organism>
<dbReference type="AlphaFoldDB" id="F6RBJ5"/>
<dbReference type="Proteomes" id="UP000008144">
    <property type="component" value="Chromosome 9"/>
</dbReference>
<reference evidence="2" key="3">
    <citation type="submission" date="2025-08" db="UniProtKB">
        <authorList>
            <consortium name="Ensembl"/>
        </authorList>
    </citation>
    <scope>IDENTIFICATION</scope>
</reference>
<dbReference type="EMBL" id="EAAA01002968">
    <property type="status" value="NOT_ANNOTATED_CDS"/>
    <property type="molecule type" value="Genomic_DNA"/>
</dbReference>
<dbReference type="InParanoid" id="F6RBJ5"/>
<sequence>MLPGSMYPKKTYGRSLFVGEFKHAVHLAEDKNVVSTTTSTGGKTEDETEKGDLKSPDEVRDPVQVSQKTLTFEQDSGGKAEKEEDIKVVWKKATNPGATVVKSKKGPASKAFFTPASTEEKENPAEQVLDLPVV</sequence>
<evidence type="ECO:0000313" key="2">
    <source>
        <dbReference type="Ensembl" id="ENSCINP00000023979.1"/>
    </source>
</evidence>
<accession>F6RBJ5</accession>
<feature type="compositionally biased region" description="Polar residues" evidence="1">
    <location>
        <begin position="64"/>
        <end position="74"/>
    </location>
</feature>
<feature type="compositionally biased region" description="Basic and acidic residues" evidence="1">
    <location>
        <begin position="50"/>
        <end position="61"/>
    </location>
</feature>
<feature type="region of interest" description="Disordered" evidence="1">
    <location>
        <begin position="29"/>
        <end position="83"/>
    </location>
</feature>